<reference evidence="2 3" key="1">
    <citation type="submission" date="2022-03" db="EMBL/GenBank/DDBJ databases">
        <title>Genomic Encyclopedia of Type Strains, Phase III (KMG-III): the genomes of soil and plant-associated and newly described type strains.</title>
        <authorList>
            <person name="Whitman W."/>
        </authorList>
    </citation>
    <scope>NUCLEOTIDE SEQUENCE [LARGE SCALE GENOMIC DNA]</scope>
    <source>
        <strain evidence="2 3">BSker1</strain>
    </source>
</reference>
<name>A0ABT1GDW5_9GAMM</name>
<dbReference type="RefSeq" id="WP_253449704.1">
    <property type="nucleotide sequence ID" value="NZ_JALJYF010000002.1"/>
</dbReference>
<keyword evidence="1" id="KW-0831">Ubiquinone biosynthesis</keyword>
<comment type="subcellular location">
    <subcellularLocation>
        <location evidence="1">Cytoplasm</location>
    </subcellularLocation>
</comment>
<comment type="similarity">
    <text evidence="1">Belongs to the UbiK family.</text>
</comment>
<proteinExistence type="inferred from homology"/>
<gene>
    <name evidence="1" type="primary">ubiK</name>
    <name evidence="2" type="ORF">J2T60_002137</name>
</gene>
<dbReference type="PANTHER" id="PTHR38040:SF1">
    <property type="entry name" value="UBIQUINONE BIOSYNTHESIS ACCESSORY FACTOR UBIK"/>
    <property type="match status" value="1"/>
</dbReference>
<comment type="pathway">
    <text evidence="1">Cofactor biosynthesis; ubiquinone biosynthesis.</text>
</comment>
<keyword evidence="3" id="KW-1185">Reference proteome</keyword>
<evidence type="ECO:0000313" key="2">
    <source>
        <dbReference type="EMBL" id="MCP1728137.1"/>
    </source>
</evidence>
<comment type="function">
    <text evidence="1">Required for efficient ubiquinone (coenzyme Q) biosynthesis. UbiK is probably an accessory factor of Ubi enzymes and facilitates ubiquinone biosynthesis by acting as an assembly factor, a targeting factor, or both.</text>
</comment>
<comment type="caution">
    <text evidence="2">The sequence shown here is derived from an EMBL/GenBank/DDBJ whole genome shotgun (WGS) entry which is preliminary data.</text>
</comment>
<dbReference type="Proteomes" id="UP001523550">
    <property type="component" value="Unassembled WGS sequence"/>
</dbReference>
<dbReference type="PANTHER" id="PTHR38040">
    <property type="entry name" value="UBIQUINONE BIOSYNTHESIS ACCESSORY FACTOR UBIK"/>
    <property type="match status" value="1"/>
</dbReference>
<dbReference type="EMBL" id="JALJYF010000002">
    <property type="protein sequence ID" value="MCP1728137.1"/>
    <property type="molecule type" value="Genomic_DNA"/>
</dbReference>
<evidence type="ECO:0000313" key="3">
    <source>
        <dbReference type="Proteomes" id="UP001523550"/>
    </source>
</evidence>
<sequence>MAFDPRKLDELARQLAGSLPEGLRHLHSDAEKNFREVLQGALSRMDLVTREEFDAQSEVLARTRAKLESLSERLETLEQESRDT</sequence>
<dbReference type="InterPro" id="IPR007475">
    <property type="entry name" value="UbiK"/>
</dbReference>
<accession>A0ABT1GDW5</accession>
<evidence type="ECO:0000256" key="1">
    <source>
        <dbReference type="HAMAP-Rule" id="MF_02216"/>
    </source>
</evidence>
<dbReference type="HAMAP" id="MF_02216">
    <property type="entry name" value="UbiK"/>
    <property type="match status" value="1"/>
</dbReference>
<dbReference type="Pfam" id="PF04380">
    <property type="entry name" value="BMFP"/>
    <property type="match status" value="1"/>
</dbReference>
<dbReference type="NCBIfam" id="NF047835">
    <property type="entry name" value="UbiqAccUbiK"/>
    <property type="match status" value="1"/>
</dbReference>
<organism evidence="2 3">
    <name type="scientific">Natronospira proteinivora</name>
    <dbReference type="NCBI Taxonomy" id="1807133"/>
    <lineage>
        <taxon>Bacteria</taxon>
        <taxon>Pseudomonadati</taxon>
        <taxon>Pseudomonadota</taxon>
        <taxon>Gammaproteobacteria</taxon>
        <taxon>Natronospirales</taxon>
        <taxon>Natronospiraceae</taxon>
        <taxon>Natronospira</taxon>
    </lineage>
</organism>
<keyword evidence="1" id="KW-0963">Cytoplasm</keyword>
<protein>
    <recommendedName>
        <fullName evidence="1">Ubiquinone biosynthesis accessory factor UbiK</fullName>
    </recommendedName>
</protein>